<evidence type="ECO:0000313" key="3">
    <source>
        <dbReference type="Proteomes" id="UP001501676"/>
    </source>
</evidence>
<dbReference type="Proteomes" id="UP001501676">
    <property type="component" value="Unassembled WGS sequence"/>
</dbReference>
<protein>
    <submittedName>
        <fullName evidence="2">DUF5994 family protein</fullName>
    </submittedName>
</protein>
<organism evidence="2 3">
    <name type="scientific">Cryptosporangium minutisporangium</name>
    <dbReference type="NCBI Taxonomy" id="113569"/>
    <lineage>
        <taxon>Bacteria</taxon>
        <taxon>Bacillati</taxon>
        <taxon>Actinomycetota</taxon>
        <taxon>Actinomycetes</taxon>
        <taxon>Cryptosporangiales</taxon>
        <taxon>Cryptosporangiaceae</taxon>
        <taxon>Cryptosporangium</taxon>
    </lineage>
</organism>
<comment type="caution">
    <text evidence="2">The sequence shown here is derived from an EMBL/GenBank/DDBJ whole genome shotgun (WGS) entry which is preliminary data.</text>
</comment>
<sequence>MVRKGYSGGTEVISSVGIRVGVALGEPQSPGIRRGQAAVMATTVRSTASEARLHLDPKLSGRGMLDGGWWPYSTDPLAELPALITALDARVGTVYRIVLNEKHWQSTPRRITVSGHTVRLGWHGPTDVHEISVSGAGRDRLDLLVVPPDTSEASAEAAMAVAARGSNSSHGTSILDEAGVGGTVRSAS</sequence>
<gene>
    <name evidence="2" type="ORF">GCM10020369_43440</name>
</gene>
<accession>A0ABP6T2Y0</accession>
<dbReference type="Pfam" id="PF19457">
    <property type="entry name" value="DUF5994"/>
    <property type="match status" value="1"/>
</dbReference>
<name>A0ABP6T2Y0_9ACTN</name>
<evidence type="ECO:0000256" key="1">
    <source>
        <dbReference type="SAM" id="MobiDB-lite"/>
    </source>
</evidence>
<keyword evidence="3" id="KW-1185">Reference proteome</keyword>
<proteinExistence type="predicted"/>
<dbReference type="EMBL" id="BAAAYN010000027">
    <property type="protein sequence ID" value="GAA3390235.1"/>
    <property type="molecule type" value="Genomic_DNA"/>
</dbReference>
<reference evidence="3" key="1">
    <citation type="journal article" date="2019" name="Int. J. Syst. Evol. Microbiol.">
        <title>The Global Catalogue of Microorganisms (GCM) 10K type strain sequencing project: providing services to taxonomists for standard genome sequencing and annotation.</title>
        <authorList>
            <consortium name="The Broad Institute Genomics Platform"/>
            <consortium name="The Broad Institute Genome Sequencing Center for Infectious Disease"/>
            <person name="Wu L."/>
            <person name="Ma J."/>
        </authorList>
    </citation>
    <scope>NUCLEOTIDE SEQUENCE [LARGE SCALE GENOMIC DNA]</scope>
    <source>
        <strain evidence="3">JCM 9458</strain>
    </source>
</reference>
<dbReference type="InterPro" id="IPR046036">
    <property type="entry name" value="DUF5994"/>
</dbReference>
<feature type="region of interest" description="Disordered" evidence="1">
    <location>
        <begin position="166"/>
        <end position="188"/>
    </location>
</feature>
<evidence type="ECO:0000313" key="2">
    <source>
        <dbReference type="EMBL" id="GAA3390235.1"/>
    </source>
</evidence>